<reference evidence="1 2" key="1">
    <citation type="submission" date="2020-08" db="EMBL/GenBank/DDBJ databases">
        <title>Sequencing the genomes of 1000 actinobacteria strains.</title>
        <authorList>
            <person name="Klenk H.-P."/>
        </authorList>
    </citation>
    <scope>NUCLEOTIDE SEQUENCE [LARGE SCALE GENOMIC DNA]</scope>
    <source>
        <strain evidence="1 2">DSM 45486</strain>
    </source>
</reference>
<organism evidence="1 2">
    <name type="scientific">Saccharothrix ecbatanensis</name>
    <dbReference type="NCBI Taxonomy" id="1105145"/>
    <lineage>
        <taxon>Bacteria</taxon>
        <taxon>Bacillati</taxon>
        <taxon>Actinomycetota</taxon>
        <taxon>Actinomycetes</taxon>
        <taxon>Pseudonocardiales</taxon>
        <taxon>Pseudonocardiaceae</taxon>
        <taxon>Saccharothrix</taxon>
    </lineage>
</organism>
<sequence length="35" mass="3973">MKPMKPMYKTATKLVVDTGGLRSSYLGHPESRRVH</sequence>
<dbReference type="AlphaFoldDB" id="A0A7W9HF14"/>
<gene>
    <name evidence="1" type="ORF">F4560_000506</name>
</gene>
<keyword evidence="2" id="KW-1185">Reference proteome</keyword>
<comment type="caution">
    <text evidence="1">The sequence shown here is derived from an EMBL/GenBank/DDBJ whole genome shotgun (WGS) entry which is preliminary data.</text>
</comment>
<protein>
    <submittedName>
        <fullName evidence="1">Uncharacterized protein</fullName>
    </submittedName>
</protein>
<proteinExistence type="predicted"/>
<dbReference type="EMBL" id="JACHMO010000001">
    <property type="protein sequence ID" value="MBB5800738.1"/>
    <property type="molecule type" value="Genomic_DNA"/>
</dbReference>
<evidence type="ECO:0000313" key="1">
    <source>
        <dbReference type="EMBL" id="MBB5800738.1"/>
    </source>
</evidence>
<accession>A0A7W9HF14</accession>
<dbReference type="Proteomes" id="UP000552097">
    <property type="component" value="Unassembled WGS sequence"/>
</dbReference>
<evidence type="ECO:0000313" key="2">
    <source>
        <dbReference type="Proteomes" id="UP000552097"/>
    </source>
</evidence>
<name>A0A7W9HF14_9PSEU</name>